<comment type="caution">
    <text evidence="8">The sequence shown here is derived from an EMBL/GenBank/DDBJ whole genome shotgun (WGS) entry which is preliminary data.</text>
</comment>
<dbReference type="Gene3D" id="3.40.50.200">
    <property type="entry name" value="Peptidase S8/S53 domain"/>
    <property type="match status" value="1"/>
</dbReference>
<evidence type="ECO:0000313" key="9">
    <source>
        <dbReference type="Proteomes" id="UP000029736"/>
    </source>
</evidence>
<gene>
    <name evidence="8" type="ORF">IX84_21955</name>
</gene>
<dbReference type="PANTHER" id="PTHR43806">
    <property type="entry name" value="PEPTIDASE S8"/>
    <property type="match status" value="1"/>
</dbReference>
<dbReference type="AlphaFoldDB" id="A0A098S330"/>
<dbReference type="OrthoDB" id="9798386at2"/>
<dbReference type="STRING" id="1524460.IX84_21955"/>
<comment type="similarity">
    <text evidence="1 5">Belongs to the peptidase S8 family.</text>
</comment>
<feature type="active site" description="Charge relay system" evidence="5">
    <location>
        <position position="321"/>
    </location>
</feature>
<feature type="active site" description="Charge relay system" evidence="5">
    <location>
        <position position="156"/>
    </location>
</feature>
<dbReference type="PANTHER" id="PTHR43806:SF11">
    <property type="entry name" value="CEREVISIN-RELATED"/>
    <property type="match status" value="1"/>
</dbReference>
<dbReference type="PRINTS" id="PR00723">
    <property type="entry name" value="SUBTILISIN"/>
</dbReference>
<dbReference type="InterPro" id="IPR000209">
    <property type="entry name" value="Peptidase_S8/S53_dom"/>
</dbReference>
<evidence type="ECO:0000256" key="2">
    <source>
        <dbReference type="ARBA" id="ARBA00022670"/>
    </source>
</evidence>
<sequence length="549" mass="59693">MKNLFSLLLLLLITVSGFGQIFSPNRPDNIPRQVWRQLPRDVRQDVKEDYKFERKLAKERENTSDTIFIPPGESVALPLTPAVADVLSYEANWGRVYLEWDRYEDQLLSQVPAGQKYAIVLTADTGFPDNINLEPYIYDQFVRSYTGEPVLDNHGHATHVIGSIVGHTTQRAYGIAAKFAEAGLVKIAIAKVCTGSGSCPSSGIAQSIREFTDATQAKADQGHPSYINLSLGGGENAAMRQAIEYATSKGVIVVAANGNRGVSPPSFPGIMNETVGVGAIDRNGNKANFSQFGPTTQYAAPGVLIPSLCIGNRECVMSGTSMATPHIVGVLVCLDLANAGLTNPELLNYAAVYATDLGEPGHDHYYGHGSPKLKQYLDNPADGNEEPDEPDDPGDGGDNPGIIRENRTLTYELKGEWTMPWMTVQASSATDEPAFIIDLDKNTVANFDGVATITYIQVAVETNTDAGTTFELTMDNTNTYHYGRGLGLRSPADVSDAVGCSSYFYDMLLDKGSGNLEEQEVHVLKVRGHDQDGTPITLNEDDLRHWPRR</sequence>
<dbReference type="GO" id="GO:0004252">
    <property type="term" value="F:serine-type endopeptidase activity"/>
    <property type="evidence" value="ECO:0007669"/>
    <property type="project" value="UniProtKB-UniRule"/>
</dbReference>
<reference evidence="8 9" key="1">
    <citation type="journal article" date="2014" name="Int. J. Syst. Evol. Microbiol.">
        <title>Phaeodactylibacter xiamenensis gen. nov., sp. nov., a member of the family Saprospiraceae isolated from the marine alga Phaeodactylum tricornutum.</title>
        <authorList>
            <person name="Chen Z.Jr."/>
            <person name="Lei X."/>
            <person name="Lai Q."/>
            <person name="Li Y."/>
            <person name="Zhang B."/>
            <person name="Zhang J."/>
            <person name="Zhang H."/>
            <person name="Yang L."/>
            <person name="Zheng W."/>
            <person name="Tian Y."/>
            <person name="Yu Z."/>
            <person name="Xu H.Jr."/>
            <person name="Zheng T."/>
        </authorList>
    </citation>
    <scope>NUCLEOTIDE SEQUENCE [LARGE SCALE GENOMIC DNA]</scope>
    <source>
        <strain evidence="8 9">KD52</strain>
    </source>
</reference>
<evidence type="ECO:0000259" key="7">
    <source>
        <dbReference type="Pfam" id="PF00082"/>
    </source>
</evidence>
<keyword evidence="2 5" id="KW-0645">Protease</keyword>
<protein>
    <recommendedName>
        <fullName evidence="7">Peptidase S8/S53 domain-containing protein</fullName>
    </recommendedName>
</protein>
<dbReference type="Pfam" id="PF00082">
    <property type="entry name" value="Peptidase_S8"/>
    <property type="match status" value="1"/>
</dbReference>
<evidence type="ECO:0000256" key="3">
    <source>
        <dbReference type="ARBA" id="ARBA00022801"/>
    </source>
</evidence>
<accession>A0A098S330</accession>
<evidence type="ECO:0000256" key="6">
    <source>
        <dbReference type="SAM" id="MobiDB-lite"/>
    </source>
</evidence>
<feature type="domain" description="Peptidase S8/S53" evidence="7">
    <location>
        <begin position="124"/>
        <end position="369"/>
    </location>
</feature>
<dbReference type="EMBL" id="JPOS01000079">
    <property type="protein sequence ID" value="KGE86446.1"/>
    <property type="molecule type" value="Genomic_DNA"/>
</dbReference>
<keyword evidence="9" id="KW-1185">Reference proteome</keyword>
<dbReference type="InterPro" id="IPR036852">
    <property type="entry name" value="Peptidase_S8/S53_dom_sf"/>
</dbReference>
<dbReference type="Proteomes" id="UP000029736">
    <property type="component" value="Unassembled WGS sequence"/>
</dbReference>
<proteinExistence type="inferred from homology"/>
<dbReference type="InterPro" id="IPR015500">
    <property type="entry name" value="Peptidase_S8_subtilisin-rel"/>
</dbReference>
<feature type="region of interest" description="Disordered" evidence="6">
    <location>
        <begin position="364"/>
        <end position="403"/>
    </location>
</feature>
<dbReference type="GO" id="GO:0006508">
    <property type="term" value="P:proteolysis"/>
    <property type="evidence" value="ECO:0007669"/>
    <property type="project" value="UniProtKB-KW"/>
</dbReference>
<dbReference type="InterPro" id="IPR050131">
    <property type="entry name" value="Peptidase_S8_subtilisin-like"/>
</dbReference>
<name>A0A098S330_9BACT</name>
<evidence type="ECO:0000256" key="1">
    <source>
        <dbReference type="ARBA" id="ARBA00011073"/>
    </source>
</evidence>
<keyword evidence="3 5" id="KW-0378">Hydrolase</keyword>
<keyword evidence="4 5" id="KW-0720">Serine protease</keyword>
<evidence type="ECO:0000256" key="4">
    <source>
        <dbReference type="ARBA" id="ARBA00022825"/>
    </source>
</evidence>
<feature type="compositionally biased region" description="Acidic residues" evidence="6">
    <location>
        <begin position="383"/>
        <end position="395"/>
    </location>
</feature>
<dbReference type="SUPFAM" id="SSF52743">
    <property type="entry name" value="Subtilisin-like"/>
    <property type="match status" value="1"/>
</dbReference>
<feature type="region of interest" description="Disordered" evidence="6">
    <location>
        <begin position="528"/>
        <end position="549"/>
    </location>
</feature>
<dbReference type="PROSITE" id="PS00138">
    <property type="entry name" value="SUBTILASE_SER"/>
    <property type="match status" value="1"/>
</dbReference>
<evidence type="ECO:0000256" key="5">
    <source>
        <dbReference type="PROSITE-ProRule" id="PRU01240"/>
    </source>
</evidence>
<dbReference type="PROSITE" id="PS51892">
    <property type="entry name" value="SUBTILASE"/>
    <property type="match status" value="1"/>
</dbReference>
<feature type="active site" description="Charge relay system" evidence="5">
    <location>
        <position position="124"/>
    </location>
</feature>
<organism evidence="8 9">
    <name type="scientific">Phaeodactylibacter xiamenensis</name>
    <dbReference type="NCBI Taxonomy" id="1524460"/>
    <lineage>
        <taxon>Bacteria</taxon>
        <taxon>Pseudomonadati</taxon>
        <taxon>Bacteroidota</taxon>
        <taxon>Saprospiria</taxon>
        <taxon>Saprospirales</taxon>
        <taxon>Haliscomenobacteraceae</taxon>
        <taxon>Phaeodactylibacter</taxon>
    </lineage>
</organism>
<dbReference type="InterPro" id="IPR023828">
    <property type="entry name" value="Peptidase_S8_Ser-AS"/>
</dbReference>
<evidence type="ECO:0000313" key="8">
    <source>
        <dbReference type="EMBL" id="KGE86446.1"/>
    </source>
</evidence>
<dbReference type="RefSeq" id="WP_052516251.1">
    <property type="nucleotide sequence ID" value="NZ_JBKAGJ010000026.1"/>
</dbReference>